<dbReference type="HOGENOM" id="CLU_2044271_0_0_1"/>
<dbReference type="eggNOG" id="KOG1386">
    <property type="taxonomic scope" value="Eukaryota"/>
</dbReference>
<reference evidence="4" key="1">
    <citation type="journal article" date="2013" name="Nature">
        <title>Pan genome of the phytoplankton Emiliania underpins its global distribution.</title>
        <authorList>
            <person name="Read B.A."/>
            <person name="Kegel J."/>
            <person name="Klute M.J."/>
            <person name="Kuo A."/>
            <person name="Lefebvre S.C."/>
            <person name="Maumus F."/>
            <person name="Mayer C."/>
            <person name="Miller J."/>
            <person name="Monier A."/>
            <person name="Salamov A."/>
            <person name="Young J."/>
            <person name="Aguilar M."/>
            <person name="Claverie J.M."/>
            <person name="Frickenhaus S."/>
            <person name="Gonzalez K."/>
            <person name="Herman E.K."/>
            <person name="Lin Y.C."/>
            <person name="Napier J."/>
            <person name="Ogata H."/>
            <person name="Sarno A.F."/>
            <person name="Shmutz J."/>
            <person name="Schroeder D."/>
            <person name="de Vargas C."/>
            <person name="Verret F."/>
            <person name="von Dassow P."/>
            <person name="Valentin K."/>
            <person name="Van de Peer Y."/>
            <person name="Wheeler G."/>
            <person name="Dacks J.B."/>
            <person name="Delwiche C.F."/>
            <person name="Dyhrman S.T."/>
            <person name="Glockner G."/>
            <person name="John U."/>
            <person name="Richards T."/>
            <person name="Worden A.Z."/>
            <person name="Zhang X."/>
            <person name="Grigoriev I.V."/>
            <person name="Allen A.E."/>
            <person name="Bidle K."/>
            <person name="Borodovsky M."/>
            <person name="Bowler C."/>
            <person name="Brownlee C."/>
            <person name="Cock J.M."/>
            <person name="Elias M."/>
            <person name="Gladyshev V.N."/>
            <person name="Groth M."/>
            <person name="Guda C."/>
            <person name="Hadaegh A."/>
            <person name="Iglesias-Rodriguez M.D."/>
            <person name="Jenkins J."/>
            <person name="Jones B.M."/>
            <person name="Lawson T."/>
            <person name="Leese F."/>
            <person name="Lindquist E."/>
            <person name="Lobanov A."/>
            <person name="Lomsadze A."/>
            <person name="Malik S.B."/>
            <person name="Marsh M.E."/>
            <person name="Mackinder L."/>
            <person name="Mock T."/>
            <person name="Mueller-Roeber B."/>
            <person name="Pagarete A."/>
            <person name="Parker M."/>
            <person name="Probert I."/>
            <person name="Quesneville H."/>
            <person name="Raines C."/>
            <person name="Rensing S.A."/>
            <person name="Riano-Pachon D.M."/>
            <person name="Richier S."/>
            <person name="Rokitta S."/>
            <person name="Shiraiwa Y."/>
            <person name="Soanes D.M."/>
            <person name="van der Giezen M."/>
            <person name="Wahlund T.M."/>
            <person name="Williams B."/>
            <person name="Wilson W."/>
            <person name="Wolfe G."/>
            <person name="Wurch L.L."/>
        </authorList>
    </citation>
    <scope>NUCLEOTIDE SEQUENCE</scope>
</reference>
<keyword evidence="4" id="KW-1185">Reference proteome</keyword>
<dbReference type="GO" id="GO:0045134">
    <property type="term" value="F:UDP phosphatase activity"/>
    <property type="evidence" value="ECO:0007669"/>
    <property type="project" value="TreeGrafter"/>
</dbReference>
<organism evidence="3 4">
    <name type="scientific">Emiliania huxleyi (strain CCMP1516)</name>
    <dbReference type="NCBI Taxonomy" id="280463"/>
    <lineage>
        <taxon>Eukaryota</taxon>
        <taxon>Haptista</taxon>
        <taxon>Haptophyta</taxon>
        <taxon>Prymnesiophyceae</taxon>
        <taxon>Isochrysidales</taxon>
        <taxon>Noelaerhabdaceae</taxon>
        <taxon>Emiliania</taxon>
    </lineage>
</organism>
<dbReference type="GeneID" id="17285707"/>
<dbReference type="Pfam" id="PF01150">
    <property type="entry name" value="GDA1_CD39"/>
    <property type="match status" value="1"/>
</dbReference>
<name>A0A0D3KXF5_EMIH1</name>
<dbReference type="PANTHER" id="PTHR11782:SF83">
    <property type="entry name" value="GUANOSINE-DIPHOSPHATASE"/>
    <property type="match status" value="1"/>
</dbReference>
<reference evidence="3" key="2">
    <citation type="submission" date="2024-10" db="UniProtKB">
        <authorList>
            <consortium name="EnsemblProtists"/>
        </authorList>
    </citation>
    <scope>IDENTIFICATION</scope>
</reference>
<comment type="similarity">
    <text evidence="1">Belongs to the GDA1/CD39 NTPase family.</text>
</comment>
<dbReference type="Gene3D" id="3.30.420.40">
    <property type="match status" value="1"/>
</dbReference>
<evidence type="ECO:0000313" key="4">
    <source>
        <dbReference type="Proteomes" id="UP000013827"/>
    </source>
</evidence>
<dbReference type="GO" id="GO:0017111">
    <property type="term" value="F:ribonucleoside triphosphate phosphatase activity"/>
    <property type="evidence" value="ECO:0007669"/>
    <property type="project" value="TreeGrafter"/>
</dbReference>
<evidence type="ECO:0000256" key="1">
    <source>
        <dbReference type="ARBA" id="ARBA00009283"/>
    </source>
</evidence>
<dbReference type="GO" id="GO:0016020">
    <property type="term" value="C:membrane"/>
    <property type="evidence" value="ECO:0007669"/>
    <property type="project" value="TreeGrafter"/>
</dbReference>
<keyword evidence="2" id="KW-0378">Hydrolase</keyword>
<dbReference type="EnsemblProtists" id="EOD40440">
    <property type="protein sequence ID" value="EOD40440"/>
    <property type="gene ID" value="EMIHUDRAFT_251171"/>
</dbReference>
<dbReference type="GO" id="GO:0009134">
    <property type="term" value="P:nucleoside diphosphate catabolic process"/>
    <property type="evidence" value="ECO:0007669"/>
    <property type="project" value="TreeGrafter"/>
</dbReference>
<dbReference type="PaxDb" id="2903-EOD40440"/>
<dbReference type="InterPro" id="IPR000407">
    <property type="entry name" value="GDA1_CD39_NTPase"/>
</dbReference>
<dbReference type="AlphaFoldDB" id="A0A0D3KXF5"/>
<evidence type="ECO:0000313" key="3">
    <source>
        <dbReference type="EnsemblProtists" id="EOD40440"/>
    </source>
</evidence>
<accession>A0A0D3KXF5</accession>
<dbReference type="PANTHER" id="PTHR11782">
    <property type="entry name" value="ADENOSINE/GUANOSINE DIPHOSPHATASE"/>
    <property type="match status" value="1"/>
</dbReference>
<dbReference type="GO" id="GO:0004382">
    <property type="term" value="F:GDP phosphatase activity"/>
    <property type="evidence" value="ECO:0007669"/>
    <property type="project" value="TreeGrafter"/>
</dbReference>
<sequence length="130" mass="13533">MPARAGDYGIVIDAGSSGTRLRIFRWWQQAGRRLYLREVSAGEQAEALRVRPGLSAFATTPEVAAAQVSGLVRVAASIVPAAAQAATPVYLYATAGLRLLPASQAQALLDTVGRFLTGQAAAPAEEGAHC</sequence>
<protein>
    <submittedName>
        <fullName evidence="3">Uncharacterized protein</fullName>
    </submittedName>
</protein>
<dbReference type="Proteomes" id="UP000013827">
    <property type="component" value="Unassembled WGS sequence"/>
</dbReference>
<dbReference type="KEGG" id="ehx:EMIHUDRAFT_251171"/>
<proteinExistence type="inferred from homology"/>
<dbReference type="RefSeq" id="XP_005792869.1">
    <property type="nucleotide sequence ID" value="XM_005792812.1"/>
</dbReference>
<evidence type="ECO:0000256" key="2">
    <source>
        <dbReference type="ARBA" id="ARBA00022801"/>
    </source>
</evidence>
<dbReference type="OMA" id="YPFDFRA"/>